<dbReference type="Pfam" id="PF00106">
    <property type="entry name" value="adh_short"/>
    <property type="match status" value="1"/>
</dbReference>
<dbReference type="Proteomes" id="UP000826234">
    <property type="component" value="Unassembled WGS sequence"/>
</dbReference>
<dbReference type="PANTHER" id="PTHR44889:SF1">
    <property type="entry name" value="INACTIVE HYDROXYSTEROID DEHYDROGENASE-LIKE PROTEIN 1"/>
    <property type="match status" value="1"/>
</dbReference>
<dbReference type="InterPro" id="IPR002347">
    <property type="entry name" value="SDR_fam"/>
</dbReference>
<evidence type="ECO:0000256" key="1">
    <source>
        <dbReference type="ARBA" id="ARBA00004173"/>
    </source>
</evidence>
<evidence type="ECO:0008006" key="7">
    <source>
        <dbReference type="Google" id="ProtNLM"/>
    </source>
</evidence>
<dbReference type="PRINTS" id="PR00081">
    <property type="entry name" value="GDHRDH"/>
</dbReference>
<keyword evidence="2" id="KW-0521">NADP</keyword>
<dbReference type="PANTHER" id="PTHR44889">
    <property type="entry name" value="INACTIVE HYDROXYSTEROID DEHYDROGENASE-LIKE PROTEIN 1"/>
    <property type="match status" value="1"/>
</dbReference>
<proteinExistence type="inferred from homology"/>
<dbReference type="InterPro" id="IPR052149">
    <property type="entry name" value="17-beta-HSD3-like"/>
</dbReference>
<comment type="similarity">
    <text evidence="4">Belongs to the short-chain dehydrogenases/reductases (SDR) family. 17-beta-HSD 3 subfamily.</text>
</comment>
<comment type="caution">
    <text evidence="5">The sequence shown here is derived from an EMBL/GenBank/DDBJ whole genome shotgun (WGS) entry which is preliminary data.</text>
</comment>
<dbReference type="CDD" id="cd05356">
    <property type="entry name" value="17beta-HSD1_like_SDR_c"/>
    <property type="match status" value="1"/>
</dbReference>
<comment type="subcellular location">
    <subcellularLocation>
        <location evidence="1">Mitochondrion</location>
    </subcellularLocation>
</comment>
<gene>
    <name evidence="5" type="ORF">JD844_000151</name>
</gene>
<sequence>MERHVLEKGEIGRSCSCFIETLALIGAFYTAKTCFTILSDTYTLIRVHFIPRLVKRADLVKLYGKWAIVTGCTSGVGKAYAKELASHGVNIILISRNKEKLEAVAKELVDSYKIETAVIVADFSKGREIYSVIEKALMGKEIGILVNNAGVFYPHLDCFTSLTKPNIWELIDVNIGAASMMLHMVLPGMDYLDYLSQALYYEYAPKGIFVQTLLPGFVSTKMIKFIDVFSKESFLSPSAEEYVHHAITTLGISRRTTGYWPHTILLMLGNYVPEWLWAWGMNRAAAYLHGTKTL</sequence>
<evidence type="ECO:0000256" key="2">
    <source>
        <dbReference type="ARBA" id="ARBA00022857"/>
    </source>
</evidence>
<evidence type="ECO:0000256" key="4">
    <source>
        <dbReference type="ARBA" id="ARBA00038261"/>
    </source>
</evidence>
<accession>A0ABQ7SQB2</accession>
<evidence type="ECO:0000313" key="6">
    <source>
        <dbReference type="Proteomes" id="UP000826234"/>
    </source>
</evidence>
<dbReference type="SUPFAM" id="SSF51735">
    <property type="entry name" value="NAD(P)-binding Rossmann-fold domains"/>
    <property type="match status" value="1"/>
</dbReference>
<name>A0ABQ7SQB2_PHRPL</name>
<dbReference type="Gene3D" id="3.40.50.720">
    <property type="entry name" value="NAD(P)-binding Rossmann-like Domain"/>
    <property type="match status" value="1"/>
</dbReference>
<keyword evidence="6" id="KW-1185">Reference proteome</keyword>
<dbReference type="InterPro" id="IPR036291">
    <property type="entry name" value="NAD(P)-bd_dom_sf"/>
</dbReference>
<evidence type="ECO:0000313" key="5">
    <source>
        <dbReference type="EMBL" id="KAH0619491.1"/>
    </source>
</evidence>
<reference evidence="5 6" key="1">
    <citation type="journal article" date="2022" name="Gigascience">
        <title>A chromosome-level genome assembly and annotation of the desert horned lizard, Phrynosoma platyrhinos, provides insight into chromosomal rearrangements among reptiles.</title>
        <authorList>
            <person name="Koochekian N."/>
            <person name="Ascanio A."/>
            <person name="Farleigh K."/>
            <person name="Card D.C."/>
            <person name="Schield D.R."/>
            <person name="Castoe T.A."/>
            <person name="Jezkova T."/>
        </authorList>
    </citation>
    <scope>NUCLEOTIDE SEQUENCE [LARGE SCALE GENOMIC DNA]</scope>
    <source>
        <strain evidence="5">NK-2021</strain>
    </source>
</reference>
<evidence type="ECO:0000256" key="3">
    <source>
        <dbReference type="ARBA" id="ARBA00023128"/>
    </source>
</evidence>
<organism evidence="5 6">
    <name type="scientific">Phrynosoma platyrhinos</name>
    <name type="common">Desert horned lizard</name>
    <dbReference type="NCBI Taxonomy" id="52577"/>
    <lineage>
        <taxon>Eukaryota</taxon>
        <taxon>Metazoa</taxon>
        <taxon>Chordata</taxon>
        <taxon>Craniata</taxon>
        <taxon>Vertebrata</taxon>
        <taxon>Euteleostomi</taxon>
        <taxon>Lepidosauria</taxon>
        <taxon>Squamata</taxon>
        <taxon>Bifurcata</taxon>
        <taxon>Unidentata</taxon>
        <taxon>Episquamata</taxon>
        <taxon>Toxicofera</taxon>
        <taxon>Iguania</taxon>
        <taxon>Phrynosomatidae</taxon>
        <taxon>Phrynosomatinae</taxon>
        <taxon>Phrynosoma</taxon>
    </lineage>
</organism>
<dbReference type="EMBL" id="JAIPUX010003776">
    <property type="protein sequence ID" value="KAH0619491.1"/>
    <property type="molecule type" value="Genomic_DNA"/>
</dbReference>
<keyword evidence="3" id="KW-0496">Mitochondrion</keyword>
<protein>
    <recommendedName>
        <fullName evidence="7">Hydroxysteroid dehydrogenase-like protein 1</fullName>
    </recommendedName>
</protein>